<dbReference type="InterPro" id="IPR025110">
    <property type="entry name" value="AMP-bd_C"/>
</dbReference>
<dbReference type="RefSeq" id="WP_318595348.1">
    <property type="nucleotide sequence ID" value="NZ_JAWSTH010000002.1"/>
</dbReference>
<dbReference type="InterPro" id="IPR042099">
    <property type="entry name" value="ANL_N_sf"/>
</dbReference>
<keyword evidence="4" id="KW-1185">Reference proteome</keyword>
<protein>
    <submittedName>
        <fullName evidence="3">Acyl-CoA synthetase</fullName>
    </submittedName>
</protein>
<accession>A0ABU4HIK7</accession>
<comment type="caution">
    <text evidence="3">The sequence shown here is derived from an EMBL/GenBank/DDBJ whole genome shotgun (WGS) entry which is preliminary data.</text>
</comment>
<evidence type="ECO:0000313" key="3">
    <source>
        <dbReference type="EMBL" id="MDW5593085.1"/>
    </source>
</evidence>
<dbReference type="Gene3D" id="3.40.50.12780">
    <property type="entry name" value="N-terminal domain of ligase-like"/>
    <property type="match status" value="1"/>
</dbReference>
<reference evidence="4" key="1">
    <citation type="submission" date="2023-07" db="EMBL/GenBank/DDBJ databases">
        <title>Conexibacter stalactiti sp. nov., isolated from stalactites in a lava cave and emended description of the genus Conexibacter.</title>
        <authorList>
            <person name="Lee S.D."/>
        </authorList>
    </citation>
    <scope>NUCLEOTIDE SEQUENCE [LARGE SCALE GENOMIC DNA]</scope>
    <source>
        <strain evidence="4">KCTC 39840</strain>
    </source>
</reference>
<dbReference type="InterPro" id="IPR045851">
    <property type="entry name" value="AMP-bd_C_sf"/>
</dbReference>
<dbReference type="EMBL" id="JAWSTH010000002">
    <property type="protein sequence ID" value="MDW5593085.1"/>
    <property type="molecule type" value="Genomic_DNA"/>
</dbReference>
<organism evidence="3 4">
    <name type="scientific">Conexibacter stalactiti</name>
    <dbReference type="NCBI Taxonomy" id="1940611"/>
    <lineage>
        <taxon>Bacteria</taxon>
        <taxon>Bacillati</taxon>
        <taxon>Actinomycetota</taxon>
        <taxon>Thermoleophilia</taxon>
        <taxon>Solirubrobacterales</taxon>
        <taxon>Conexibacteraceae</taxon>
        <taxon>Conexibacter</taxon>
    </lineage>
</organism>
<dbReference type="InterPro" id="IPR000873">
    <property type="entry name" value="AMP-dep_synth/lig_dom"/>
</dbReference>
<evidence type="ECO:0000313" key="4">
    <source>
        <dbReference type="Proteomes" id="UP001284601"/>
    </source>
</evidence>
<proteinExistence type="predicted"/>
<dbReference type="Pfam" id="PF00501">
    <property type="entry name" value="AMP-binding"/>
    <property type="match status" value="1"/>
</dbReference>
<feature type="domain" description="AMP-binding enzyme C-terminal" evidence="2">
    <location>
        <begin position="487"/>
        <end position="562"/>
    </location>
</feature>
<dbReference type="Gene3D" id="3.30.300.30">
    <property type="match status" value="1"/>
</dbReference>
<name>A0ABU4HIK7_9ACTN</name>
<gene>
    <name evidence="3" type="ORF">R7226_01960</name>
</gene>
<feature type="domain" description="AMP-dependent synthetase/ligase" evidence="1">
    <location>
        <begin position="40"/>
        <end position="431"/>
    </location>
</feature>
<dbReference type="SUPFAM" id="SSF56801">
    <property type="entry name" value="Acetyl-CoA synthetase-like"/>
    <property type="match status" value="1"/>
</dbReference>
<dbReference type="PANTHER" id="PTHR43767">
    <property type="entry name" value="LONG-CHAIN-FATTY-ACID--COA LIGASE"/>
    <property type="match status" value="1"/>
</dbReference>
<evidence type="ECO:0000259" key="1">
    <source>
        <dbReference type="Pfam" id="PF00501"/>
    </source>
</evidence>
<dbReference type="Pfam" id="PF13193">
    <property type="entry name" value="AMP-binding_C"/>
    <property type="match status" value="1"/>
</dbReference>
<dbReference type="PANTHER" id="PTHR43767:SF1">
    <property type="entry name" value="NONRIBOSOMAL PEPTIDE SYNTHASE PES1 (EUROFUNG)-RELATED"/>
    <property type="match status" value="1"/>
</dbReference>
<reference evidence="3 4" key="2">
    <citation type="submission" date="2023-10" db="EMBL/GenBank/DDBJ databases">
        <authorList>
            <person name="Han X.F."/>
        </authorList>
    </citation>
    <scope>NUCLEOTIDE SEQUENCE [LARGE SCALE GENOMIC DNA]</scope>
    <source>
        <strain evidence="3 4">KCTC 39840</strain>
    </source>
</reference>
<dbReference type="Proteomes" id="UP001284601">
    <property type="component" value="Unassembled WGS sequence"/>
</dbReference>
<evidence type="ECO:0000259" key="2">
    <source>
        <dbReference type="Pfam" id="PF13193"/>
    </source>
</evidence>
<dbReference type="InterPro" id="IPR050237">
    <property type="entry name" value="ATP-dep_AMP-bd_enzyme"/>
</dbReference>
<dbReference type="NCBIfam" id="NF005714">
    <property type="entry name" value="PRK07529.1"/>
    <property type="match status" value="1"/>
</dbReference>
<sequence length="623" mass="66630">MTATEQLLWPRADGPDDLAAIEQVPLAQRGLPATTHDLLRRAATCWPDRPAVTFLPDAERWQQPSTRTFARLLDDVERAASALRALRVGRQTPVALVSVNCEQMLTALLAAEVAGIAAPINPALRFEHAHPLLRRLNTPVIVAAGPELDPDAWELGRRLAAATPSAVLLALRPTAASGPPPQLEPVHDAFVAWFEKAVEDADAAPAALPPAAAEDLASCLHTGGTTGTPKLAARTHRNEITNAWMVAAATSLDADSSAFAALPLFHTNALVVTVLAALLRGQHVVWAGPLGYRDIPLYGVFWRLVERYRIGAMSAVPTVYAVLGQVPVDADISSLRYPVVGAAPLPPAVTEAFRDRTGLDLCEGYGLTEGTCASARNWPGAIRPGSVGQRMPYQQIRAIEIDETTGRWRFLPDGEIGTLVIRGPNVFAGYLTDSRDGLVADPGEKVRDGWLDTGDRGSVAADGYVTLAGRVKDLIIRGGHNIDPAAIEDVLLDHPAVTAAAAVGRPDPHAGEVPIAYVQLADGASVTTDELRAWAATRVPEPAAVPKQVEIVDAIPLTIVGKPFKPELRRRAAEDAARDALRGRTDDVHAHLHDGEVVVETSGISERDAHEALSPYSIRWRLR</sequence>